<comment type="caution">
    <text evidence="1">The sequence shown here is derived from an EMBL/GenBank/DDBJ whole genome shotgun (WGS) entry which is preliminary data.</text>
</comment>
<keyword evidence="2" id="KW-1185">Reference proteome</keyword>
<accession>A0A9N9KDY3</accession>
<reference evidence="1" key="1">
    <citation type="submission" date="2021-06" db="EMBL/GenBank/DDBJ databases">
        <authorList>
            <person name="Kallberg Y."/>
            <person name="Tangrot J."/>
            <person name="Rosling A."/>
        </authorList>
    </citation>
    <scope>NUCLEOTIDE SEQUENCE</scope>
    <source>
        <strain evidence="1">FL966</strain>
    </source>
</reference>
<proteinExistence type="predicted"/>
<evidence type="ECO:0000313" key="1">
    <source>
        <dbReference type="EMBL" id="CAG8824105.1"/>
    </source>
</evidence>
<dbReference type="AlphaFoldDB" id="A0A9N9KDY3"/>
<evidence type="ECO:0000313" key="2">
    <source>
        <dbReference type="Proteomes" id="UP000789759"/>
    </source>
</evidence>
<feature type="non-terminal residue" evidence="1">
    <location>
        <position position="283"/>
    </location>
</feature>
<dbReference type="OrthoDB" id="2404417at2759"/>
<dbReference type="EMBL" id="CAJVQA010053836">
    <property type="protein sequence ID" value="CAG8824105.1"/>
    <property type="molecule type" value="Genomic_DNA"/>
</dbReference>
<gene>
    <name evidence="1" type="ORF">CPELLU_LOCUS19962</name>
</gene>
<protein>
    <submittedName>
        <fullName evidence="1">15380_t:CDS:1</fullName>
    </submittedName>
</protein>
<name>A0A9N9KDY3_9GLOM</name>
<dbReference type="Proteomes" id="UP000789759">
    <property type="component" value="Unassembled WGS sequence"/>
</dbReference>
<feature type="non-terminal residue" evidence="1">
    <location>
        <position position="1"/>
    </location>
</feature>
<organism evidence="1 2">
    <name type="scientific">Cetraspora pellucida</name>
    <dbReference type="NCBI Taxonomy" id="1433469"/>
    <lineage>
        <taxon>Eukaryota</taxon>
        <taxon>Fungi</taxon>
        <taxon>Fungi incertae sedis</taxon>
        <taxon>Mucoromycota</taxon>
        <taxon>Glomeromycotina</taxon>
        <taxon>Glomeromycetes</taxon>
        <taxon>Diversisporales</taxon>
        <taxon>Gigasporaceae</taxon>
        <taxon>Cetraspora</taxon>
    </lineage>
</organism>
<sequence>YHYEELSNGKGFIRVRNCAPIWQPFAMIDKHQPTKQELQPILHSLILCWFNIMQTFSLGEAYKTFIKFLPLTEITKEFLCNDIVANWLSEEWIDCFIDSGRMPSLNDVPDVRPMTTNNLTKRMNKSIEDQCIGTQPINFKPVVKELDTYFYVKKGNNKFRSPYTMRDIYIDNKLYQLLKPMLDKLASKHPIEQQDNYYLVNISTSESHLFNDVENKKITLDFIKHDLVLYFRNKERAMPNKQKNFIIYNNSIDAAFVSSVGAPKVHGTKLRKSNGFVPTENKE</sequence>